<evidence type="ECO:0000256" key="2">
    <source>
        <dbReference type="ARBA" id="ARBA00022679"/>
    </source>
</evidence>
<dbReference type="PANTHER" id="PTHR43009">
    <property type="entry name" value="HOMOGENTISATE SOLANESYLTRANSFERASE, CHLOROPLASTIC"/>
    <property type="match status" value="1"/>
</dbReference>
<proteinExistence type="inferred from homology"/>
<accession>A0ABD1LTT3</accession>
<reference evidence="4 5" key="1">
    <citation type="submission" date="2024-08" db="EMBL/GenBank/DDBJ databases">
        <title>Insights into the chromosomal genome structure of Flemingia macrophylla.</title>
        <authorList>
            <person name="Ding Y."/>
            <person name="Zhao Y."/>
            <person name="Bi W."/>
            <person name="Wu M."/>
            <person name="Zhao G."/>
            <person name="Gong Y."/>
            <person name="Li W."/>
            <person name="Zhang P."/>
        </authorList>
    </citation>
    <scope>NUCLEOTIDE SEQUENCE [LARGE SCALE GENOMIC DNA]</scope>
    <source>
        <strain evidence="4">DYQJB</strain>
        <tissue evidence="4">Leaf</tissue>
    </source>
</reference>
<organism evidence="4 5">
    <name type="scientific">Flemingia macrophylla</name>
    <dbReference type="NCBI Taxonomy" id="520843"/>
    <lineage>
        <taxon>Eukaryota</taxon>
        <taxon>Viridiplantae</taxon>
        <taxon>Streptophyta</taxon>
        <taxon>Embryophyta</taxon>
        <taxon>Tracheophyta</taxon>
        <taxon>Spermatophyta</taxon>
        <taxon>Magnoliopsida</taxon>
        <taxon>eudicotyledons</taxon>
        <taxon>Gunneridae</taxon>
        <taxon>Pentapetalae</taxon>
        <taxon>rosids</taxon>
        <taxon>fabids</taxon>
        <taxon>Fabales</taxon>
        <taxon>Fabaceae</taxon>
        <taxon>Papilionoideae</taxon>
        <taxon>50 kb inversion clade</taxon>
        <taxon>NPAAA clade</taxon>
        <taxon>indigoferoid/millettioid clade</taxon>
        <taxon>Phaseoleae</taxon>
        <taxon>Flemingia</taxon>
    </lineage>
</organism>
<dbReference type="AlphaFoldDB" id="A0ABD1LTT3"/>
<comment type="similarity">
    <text evidence="1">Belongs to the UbiA prenyltransferase family.</text>
</comment>
<dbReference type="PANTHER" id="PTHR43009:SF6">
    <property type="entry name" value="HOMOGENTISATE PHYTYLTRANSFERASE 1, CHLOROPLASTIC"/>
    <property type="match status" value="1"/>
</dbReference>
<evidence type="ECO:0000313" key="4">
    <source>
        <dbReference type="EMBL" id="KAL2326934.1"/>
    </source>
</evidence>
<evidence type="ECO:0000256" key="3">
    <source>
        <dbReference type="SAM" id="Phobius"/>
    </source>
</evidence>
<dbReference type="EMBL" id="JBGMDY010000007">
    <property type="protein sequence ID" value="KAL2326934.1"/>
    <property type="molecule type" value="Genomic_DNA"/>
</dbReference>
<keyword evidence="3" id="KW-0472">Membrane</keyword>
<sequence>MENGAAKTSVFKKPAIFPRPLISFVVIISFYFGGMALFKDIPDIEGDKASGINTIPARMGLKPAFWISVSLIESGTPSWGNFFFLPLD</sequence>
<name>A0ABD1LTT3_9FABA</name>
<evidence type="ECO:0000256" key="1">
    <source>
        <dbReference type="ARBA" id="ARBA00005985"/>
    </source>
</evidence>
<dbReference type="Proteomes" id="UP001603857">
    <property type="component" value="Unassembled WGS sequence"/>
</dbReference>
<evidence type="ECO:0000313" key="5">
    <source>
        <dbReference type="Proteomes" id="UP001603857"/>
    </source>
</evidence>
<comment type="caution">
    <text evidence="4">The sequence shown here is derived from an EMBL/GenBank/DDBJ whole genome shotgun (WGS) entry which is preliminary data.</text>
</comment>
<keyword evidence="3" id="KW-0812">Transmembrane</keyword>
<keyword evidence="3" id="KW-1133">Transmembrane helix</keyword>
<protein>
    <submittedName>
        <fullName evidence="4">Uncharacterized protein</fullName>
    </submittedName>
</protein>
<feature type="transmembrane region" description="Helical" evidence="3">
    <location>
        <begin position="20"/>
        <end position="38"/>
    </location>
</feature>
<dbReference type="GO" id="GO:0016740">
    <property type="term" value="F:transferase activity"/>
    <property type="evidence" value="ECO:0007669"/>
    <property type="project" value="UniProtKB-KW"/>
</dbReference>
<gene>
    <name evidence="4" type="ORF">Fmac_020361</name>
</gene>
<keyword evidence="2" id="KW-0808">Transferase</keyword>
<keyword evidence="5" id="KW-1185">Reference proteome</keyword>